<sequence length="586" mass="63202">MTNQSSAKALAGGWGWVIVVASFLCQFLAYGSPMSVGVLYPEWLDTFRQSKGMTAWIGSLVSGFGLIAKEMWPGVPSDLRGTWAAELGPAGGVRLASLPKMDPRLPADNIHGTGKNRMLHTRTQKGHRELLWRLRLLTGGFDIRSAGERVWVLGRGPICSACVTNFGARPVTVFSGVMVSGGLMLSAFAPSVQFLIFSYGTVVGMGCGLVYAATVTITCQYFDKHRGLALGIITTGTSVGGFICATFQKVLVELYGLEGCLLIMGALALNIMACGGLMRPLNFPEYFLKQKAALERTTEQKDTHHEKPPVKEESINKNTLSSMGKGLTVSDLLMSSDTKDPLSYEKNFLGSSSLVKTIKNNKHTYSKYIDTTAELLQDRVFVALCMAIFLFDIGAFPPVLFIEDVARSSGHSDGTCLVPLVSIVAVMAGAGKLILGILTDCKFVNSLYLYTFTIVGSGVALLVTPIAKNYAALAVLSGVLGFFSGNWSIFPYVTTKIVGMDRLTHAYGILMFFGGSGIVLGPPVVGWIYDWTESYNMAFFFSGACVLLAGFSLLLAALPCWDKPKKDHPRPDIKYTSNCDKVASVA</sequence>
<comment type="subcellular location">
    <subcellularLocation>
        <location evidence="1">Membrane</location>
        <topology evidence="1">Multi-pass membrane protein</topology>
    </subcellularLocation>
</comment>
<keyword evidence="2" id="KW-0812">Transmembrane</keyword>
<gene>
    <name evidence="3" type="primary">Slc16a9_0</name>
    <name evidence="3" type="ORF">GTO93_0005294</name>
</gene>
<dbReference type="SUPFAM" id="SSF103473">
    <property type="entry name" value="MFS general substrate transporter"/>
    <property type="match status" value="1"/>
</dbReference>
<feature type="transmembrane region" description="Helical" evidence="2">
    <location>
        <begin position="506"/>
        <end position="529"/>
    </location>
</feature>
<feature type="transmembrane region" description="Helical" evidence="2">
    <location>
        <begin position="227"/>
        <end position="248"/>
    </location>
</feature>
<feature type="transmembrane region" description="Helical" evidence="2">
    <location>
        <begin position="535"/>
        <end position="561"/>
    </location>
</feature>
<dbReference type="InterPro" id="IPR011701">
    <property type="entry name" value="MFS"/>
</dbReference>
<reference evidence="3" key="1">
    <citation type="journal article" date="2021" name="Cell">
        <title>Tracing the genetic footprints of vertebrate landing in non-teleost ray-finned fishes.</title>
        <authorList>
            <person name="Bi X."/>
            <person name="Wang K."/>
            <person name="Yang L."/>
            <person name="Pan H."/>
            <person name="Jiang H."/>
            <person name="Wei Q."/>
            <person name="Fang M."/>
            <person name="Yu H."/>
            <person name="Zhu C."/>
            <person name="Cai Y."/>
            <person name="He Y."/>
            <person name="Gan X."/>
            <person name="Zeng H."/>
            <person name="Yu D."/>
            <person name="Zhu Y."/>
            <person name="Jiang H."/>
            <person name="Qiu Q."/>
            <person name="Yang H."/>
            <person name="Zhang Y.E."/>
            <person name="Wang W."/>
            <person name="Zhu M."/>
            <person name="He S."/>
            <person name="Zhang G."/>
        </authorList>
    </citation>
    <scope>NUCLEOTIDE SEQUENCE</scope>
    <source>
        <strain evidence="3">Pddl_001</strain>
    </source>
</reference>
<feature type="transmembrane region" description="Helical" evidence="2">
    <location>
        <begin position="12"/>
        <end position="33"/>
    </location>
</feature>
<organism evidence="3 4">
    <name type="scientific">Polyodon spathula</name>
    <name type="common">North American paddlefish</name>
    <name type="synonym">Squalus spathula</name>
    <dbReference type="NCBI Taxonomy" id="7913"/>
    <lineage>
        <taxon>Eukaryota</taxon>
        <taxon>Metazoa</taxon>
        <taxon>Chordata</taxon>
        <taxon>Craniata</taxon>
        <taxon>Vertebrata</taxon>
        <taxon>Euteleostomi</taxon>
        <taxon>Actinopterygii</taxon>
        <taxon>Chondrostei</taxon>
        <taxon>Acipenseriformes</taxon>
        <taxon>Polyodontidae</taxon>
        <taxon>Polyodon</taxon>
    </lineage>
</organism>
<accession>A0ABS2XS32</accession>
<feature type="transmembrane region" description="Helical" evidence="2">
    <location>
        <begin position="254"/>
        <end position="278"/>
    </location>
</feature>
<feature type="transmembrane region" description="Helical" evidence="2">
    <location>
        <begin position="171"/>
        <end position="189"/>
    </location>
</feature>
<name>A0ABS2XS32_POLSP</name>
<dbReference type="PANTHER" id="PTHR11360">
    <property type="entry name" value="MONOCARBOXYLATE TRANSPORTER"/>
    <property type="match status" value="1"/>
</dbReference>
<evidence type="ECO:0000313" key="4">
    <source>
        <dbReference type="Proteomes" id="UP001166093"/>
    </source>
</evidence>
<evidence type="ECO:0000313" key="3">
    <source>
        <dbReference type="EMBL" id="MBN3276929.1"/>
    </source>
</evidence>
<keyword evidence="4" id="KW-1185">Reference proteome</keyword>
<dbReference type="EMBL" id="JAAWVQ010064110">
    <property type="protein sequence ID" value="MBN3276929.1"/>
    <property type="molecule type" value="Genomic_DNA"/>
</dbReference>
<evidence type="ECO:0000256" key="1">
    <source>
        <dbReference type="ARBA" id="ARBA00004141"/>
    </source>
</evidence>
<feature type="transmembrane region" description="Helical" evidence="2">
    <location>
        <begin position="380"/>
        <end position="402"/>
    </location>
</feature>
<dbReference type="InterPro" id="IPR050327">
    <property type="entry name" value="Proton-linked_MCT"/>
</dbReference>
<keyword evidence="2" id="KW-0472">Membrane</keyword>
<dbReference type="PANTHER" id="PTHR11360:SF158">
    <property type="entry name" value="MONOCARBOXYLATE TRANSPORTER 9"/>
    <property type="match status" value="1"/>
</dbReference>
<feature type="transmembrane region" description="Helical" evidence="2">
    <location>
        <begin position="447"/>
        <end position="467"/>
    </location>
</feature>
<protein>
    <submittedName>
        <fullName evidence="3">MOT9 protein</fullName>
    </submittedName>
</protein>
<dbReference type="Proteomes" id="UP001166093">
    <property type="component" value="Unassembled WGS sequence"/>
</dbReference>
<feature type="transmembrane region" description="Helical" evidence="2">
    <location>
        <begin position="417"/>
        <end position="435"/>
    </location>
</feature>
<feature type="non-terminal residue" evidence="3">
    <location>
        <position position="1"/>
    </location>
</feature>
<evidence type="ECO:0000256" key="2">
    <source>
        <dbReference type="SAM" id="Phobius"/>
    </source>
</evidence>
<feature type="transmembrane region" description="Helical" evidence="2">
    <location>
        <begin position="473"/>
        <end position="494"/>
    </location>
</feature>
<dbReference type="Pfam" id="PF07690">
    <property type="entry name" value="MFS_1"/>
    <property type="match status" value="2"/>
</dbReference>
<comment type="caution">
    <text evidence="3">The sequence shown here is derived from an EMBL/GenBank/DDBJ whole genome shotgun (WGS) entry which is preliminary data.</text>
</comment>
<feature type="non-terminal residue" evidence="3">
    <location>
        <position position="586"/>
    </location>
</feature>
<feature type="transmembrane region" description="Helical" evidence="2">
    <location>
        <begin position="195"/>
        <end position="215"/>
    </location>
</feature>
<keyword evidence="2" id="KW-1133">Transmembrane helix</keyword>
<dbReference type="Gene3D" id="1.20.1250.20">
    <property type="entry name" value="MFS general substrate transporter like domains"/>
    <property type="match status" value="2"/>
</dbReference>
<proteinExistence type="predicted"/>
<dbReference type="InterPro" id="IPR036259">
    <property type="entry name" value="MFS_trans_sf"/>
</dbReference>